<gene>
    <name evidence="3" type="ORF">P167DRAFT_491816</name>
</gene>
<feature type="compositionally biased region" description="Low complexity" evidence="1">
    <location>
        <begin position="595"/>
        <end position="606"/>
    </location>
</feature>
<feature type="region of interest" description="Disordered" evidence="1">
    <location>
        <begin position="641"/>
        <end position="669"/>
    </location>
</feature>
<feature type="region of interest" description="Disordered" evidence="1">
    <location>
        <begin position="863"/>
        <end position="917"/>
    </location>
</feature>
<dbReference type="Pfam" id="PF26082">
    <property type="entry name" value="zf-C2H2_AcuF"/>
    <property type="match status" value="1"/>
</dbReference>
<feature type="compositionally biased region" description="Polar residues" evidence="1">
    <location>
        <begin position="1119"/>
        <end position="1133"/>
    </location>
</feature>
<evidence type="ECO:0000259" key="2">
    <source>
        <dbReference type="PROSITE" id="PS00028"/>
    </source>
</evidence>
<name>A0A3N4KK81_9PEZI</name>
<dbReference type="STRING" id="1392247.A0A3N4KK81"/>
<feature type="compositionally biased region" description="Basic and acidic residues" evidence="1">
    <location>
        <begin position="522"/>
        <end position="532"/>
    </location>
</feature>
<dbReference type="InterPro" id="IPR013087">
    <property type="entry name" value="Znf_C2H2_type"/>
</dbReference>
<feature type="compositionally biased region" description="Low complexity" evidence="1">
    <location>
        <begin position="218"/>
        <end position="234"/>
    </location>
</feature>
<reference evidence="3 4" key="1">
    <citation type="journal article" date="2018" name="Nat. Ecol. Evol.">
        <title>Pezizomycetes genomes reveal the molecular basis of ectomycorrhizal truffle lifestyle.</title>
        <authorList>
            <person name="Murat C."/>
            <person name="Payen T."/>
            <person name="Noel B."/>
            <person name="Kuo A."/>
            <person name="Morin E."/>
            <person name="Chen J."/>
            <person name="Kohler A."/>
            <person name="Krizsan K."/>
            <person name="Balestrini R."/>
            <person name="Da Silva C."/>
            <person name="Montanini B."/>
            <person name="Hainaut M."/>
            <person name="Levati E."/>
            <person name="Barry K.W."/>
            <person name="Belfiori B."/>
            <person name="Cichocki N."/>
            <person name="Clum A."/>
            <person name="Dockter R.B."/>
            <person name="Fauchery L."/>
            <person name="Guy J."/>
            <person name="Iotti M."/>
            <person name="Le Tacon F."/>
            <person name="Lindquist E.A."/>
            <person name="Lipzen A."/>
            <person name="Malagnac F."/>
            <person name="Mello A."/>
            <person name="Molinier V."/>
            <person name="Miyauchi S."/>
            <person name="Poulain J."/>
            <person name="Riccioni C."/>
            <person name="Rubini A."/>
            <person name="Sitrit Y."/>
            <person name="Splivallo R."/>
            <person name="Traeger S."/>
            <person name="Wang M."/>
            <person name="Zifcakova L."/>
            <person name="Wipf D."/>
            <person name="Zambonelli A."/>
            <person name="Paolocci F."/>
            <person name="Nowrousian M."/>
            <person name="Ottonello S."/>
            <person name="Baldrian P."/>
            <person name="Spatafora J.W."/>
            <person name="Henrissat B."/>
            <person name="Nagy L.G."/>
            <person name="Aury J.M."/>
            <person name="Wincker P."/>
            <person name="Grigoriev I.V."/>
            <person name="Bonfante P."/>
            <person name="Martin F.M."/>
        </authorList>
    </citation>
    <scope>NUCLEOTIDE SEQUENCE [LARGE SCALE GENOMIC DNA]</scope>
    <source>
        <strain evidence="3 4">CCBAS932</strain>
    </source>
</reference>
<feature type="region of interest" description="Disordered" evidence="1">
    <location>
        <begin position="716"/>
        <end position="736"/>
    </location>
</feature>
<proteinExistence type="predicted"/>
<dbReference type="PANTHER" id="PTHR35391">
    <property type="entry name" value="C2H2-TYPE DOMAIN-CONTAINING PROTEIN-RELATED"/>
    <property type="match status" value="1"/>
</dbReference>
<feature type="region of interest" description="Disordered" evidence="1">
    <location>
        <begin position="370"/>
        <end position="437"/>
    </location>
</feature>
<feature type="domain" description="C2H2-type" evidence="2">
    <location>
        <begin position="988"/>
        <end position="1011"/>
    </location>
</feature>
<feature type="region of interest" description="Disordered" evidence="1">
    <location>
        <begin position="204"/>
        <end position="256"/>
    </location>
</feature>
<feature type="region of interest" description="Disordered" evidence="1">
    <location>
        <begin position="520"/>
        <end position="576"/>
    </location>
</feature>
<dbReference type="EMBL" id="ML119148">
    <property type="protein sequence ID" value="RPB09838.1"/>
    <property type="molecule type" value="Genomic_DNA"/>
</dbReference>
<feature type="region of interest" description="Disordered" evidence="1">
    <location>
        <begin position="590"/>
        <end position="617"/>
    </location>
</feature>
<dbReference type="InterPro" id="IPR058925">
    <property type="entry name" value="zf-C2H2_AcuF"/>
</dbReference>
<sequence length="1375" mass="148305">MNPFTTSASPPSRPTFDSSLFSMDASGSPSLSQPYQPTIPAVRNNNSRLPNGKRPASPSSLHPDHSLLTNSPSTLSATSPITNSSFYNNMGFSRGPGSHYSPNPSYYDHSTGGRHSLEDESPTLMDRFTTTPNFDDVEMPPLADDDVYELDDGLSGTAYSTPATGVGGRRMTFPPSPRPTISPSPGIGSSGNEDVQIKVEQFTPSGPVKGLGVHIQHPTPISHASSASSSNPVVKSPPPVVDLTVDKRGEDGAWKRGYDPEMRAALGVGEDAAEIPSLNEQTINQQREFKALEIQDWLRKNGDISGKDGKEGKPGGLTVKAPKRGRAKSFSDFRNKSLSAKGAEEEEIVKVGESSAGAITGVLIIDDDDIRPGEYDYEDDDSSNGSLSNDGSLDDDDESMNTSEAPPTEEALKRTEKEQEEEQMRIDNDPALLPNPKQFYSARPWIDTVGHIPSGTNAAAMKCQPHTANAAITRFREYAQNIETASRVATFGSETSKNRRLSASDVDRIAADGGLLKRLSFRNKEKGQDKDGSSPPGHSRRPSLMQSLMRTSLKRGHSNASDNLRENNTEVAEIEAEKETLVGDAASFGRKRGDSVASSASTASFAPVKTRTSWSKPGTLKVDTSVHGAIVSMAGMTAGIGQSSGHTASTAKSASPTPAEKRTTGLSVGSHVMQQLRRARSKSELATGSRLHKSNKPSFGIVSMLGQYGGPPLLPIKSPVASGTDSAPDSTLKPRFTFGEETSKRGLAAANQALLSPPDPHRHDGYDDSEDEVMDDTLNRPPQAPPPGQRQQKLDITPNVEGFTAHIKSKTPELHHKLVERIVYEQGKRYKKLVEHRQKHLAAIKNGGKCGNNAKCRGKVGSIGAGGQEENNGHKRNISAGSPEGEAYSSDETAGDHSPTEGKVAATQFPSGVPQPPVSRLPAEFECPICFKVKKFTKPSDWTKHVHEDVHPFTCTFTECTEPKSFKRKADWVRHENERHRHLEWWTCNIPDCTHTCYRKDNFVQHLVREHKMAEPKIKAQKAAAKAAGKSTGKKGKAAKAVAGADGAPTQEDFDKVWQIVDDCHQQTLKLPTEEKCRFCGVTCATWKKLTVHLARHMEQISLPVLDLITDDAVVPPSTRGSGKQAPTRSANTAPVAPMPKAQHLSTDMDIDSIGGGDASGRHHTVGVQYEDDIQYAGGNTNYGSHHTPPRSSPHIPMDNRFNVSTPPQGGLQYSTPGSLGFGPDGIQNMQNVSGLHPMLNQFEYAGNDMYPSPSSMTGGRAPSINSGYSPSPTYSQRPPPHSPASQRMGPVMSGQQHLQVQQQQPQQQQSYFAYASGQLPANSGLGQMHTQTVATANSLIENHGQYGYYPGGEIPMALVGVAMAPLDEDYGFIH</sequence>
<dbReference type="PANTHER" id="PTHR35391:SF3">
    <property type="entry name" value="FINGER DOMAIN PROTEIN, PUTATIVE (AFU_ORTHOLOGUE AFUA_8G04300)-RELATED"/>
    <property type="match status" value="1"/>
</dbReference>
<dbReference type="InParanoid" id="A0A3N4KK81"/>
<dbReference type="SMART" id="SM00355">
    <property type="entry name" value="ZnF_C2H2"/>
    <property type="match status" value="4"/>
</dbReference>
<dbReference type="OrthoDB" id="5315052at2759"/>
<protein>
    <recommendedName>
        <fullName evidence="2">C2H2-type domain-containing protein</fullName>
    </recommendedName>
</protein>
<feature type="region of interest" description="Disordered" evidence="1">
    <location>
        <begin position="752"/>
        <end position="794"/>
    </location>
</feature>
<feature type="region of interest" description="Disordered" evidence="1">
    <location>
        <begin position="1"/>
        <end position="192"/>
    </location>
</feature>
<feature type="region of interest" description="Disordered" evidence="1">
    <location>
        <begin position="1251"/>
        <end position="1310"/>
    </location>
</feature>
<organism evidence="3 4">
    <name type="scientific">Morchella conica CCBAS932</name>
    <dbReference type="NCBI Taxonomy" id="1392247"/>
    <lineage>
        <taxon>Eukaryota</taxon>
        <taxon>Fungi</taxon>
        <taxon>Dikarya</taxon>
        <taxon>Ascomycota</taxon>
        <taxon>Pezizomycotina</taxon>
        <taxon>Pezizomycetes</taxon>
        <taxon>Pezizales</taxon>
        <taxon>Morchellaceae</taxon>
        <taxon>Morchella</taxon>
    </lineage>
</organism>
<dbReference type="PROSITE" id="PS00028">
    <property type="entry name" value="ZINC_FINGER_C2H2_1"/>
    <property type="match status" value="1"/>
</dbReference>
<feature type="region of interest" description="Disordered" evidence="1">
    <location>
        <begin position="679"/>
        <end position="698"/>
    </location>
</feature>
<feature type="compositionally biased region" description="Basic and acidic residues" evidence="1">
    <location>
        <begin position="244"/>
        <end position="256"/>
    </location>
</feature>
<feature type="compositionally biased region" description="Basic and acidic residues" evidence="1">
    <location>
        <begin position="410"/>
        <end position="428"/>
    </location>
</feature>
<evidence type="ECO:0000256" key="1">
    <source>
        <dbReference type="SAM" id="MobiDB-lite"/>
    </source>
</evidence>
<feature type="compositionally biased region" description="Polar residues" evidence="1">
    <location>
        <begin position="1"/>
        <end position="36"/>
    </location>
</feature>
<evidence type="ECO:0000313" key="4">
    <source>
        <dbReference type="Proteomes" id="UP000277580"/>
    </source>
</evidence>
<accession>A0A3N4KK81</accession>
<feature type="compositionally biased region" description="Polar residues" evidence="1">
    <location>
        <begin position="69"/>
        <end position="91"/>
    </location>
</feature>
<feature type="compositionally biased region" description="Low complexity" evidence="1">
    <location>
        <begin position="647"/>
        <end position="658"/>
    </location>
</feature>
<keyword evidence="4" id="KW-1185">Reference proteome</keyword>
<feature type="region of interest" description="Disordered" evidence="1">
    <location>
        <begin position="302"/>
        <end position="352"/>
    </location>
</feature>
<feature type="compositionally biased region" description="Polar residues" evidence="1">
    <location>
        <begin position="1253"/>
        <end position="1277"/>
    </location>
</feature>
<feature type="compositionally biased region" description="Acidic residues" evidence="1">
    <location>
        <begin position="135"/>
        <end position="152"/>
    </location>
</feature>
<feature type="compositionally biased region" description="Acidic residues" evidence="1">
    <location>
        <begin position="370"/>
        <end position="382"/>
    </location>
</feature>
<feature type="region of interest" description="Disordered" evidence="1">
    <location>
        <begin position="1116"/>
        <end position="1138"/>
    </location>
</feature>
<evidence type="ECO:0000313" key="3">
    <source>
        <dbReference type="EMBL" id="RPB09838.1"/>
    </source>
</evidence>
<dbReference type="Proteomes" id="UP000277580">
    <property type="component" value="Unassembled WGS sequence"/>
</dbReference>
<feature type="compositionally biased region" description="Low complexity" evidence="1">
    <location>
        <begin position="1296"/>
        <end position="1310"/>
    </location>
</feature>
<feature type="compositionally biased region" description="Basic and acidic residues" evidence="1">
    <location>
        <begin position="302"/>
        <end position="313"/>
    </location>
</feature>